<evidence type="ECO:0000313" key="2">
    <source>
        <dbReference type="EMBL" id="WVZ64861.1"/>
    </source>
</evidence>
<proteinExistence type="predicted"/>
<reference evidence="2 3" key="1">
    <citation type="submission" date="2024-02" db="EMBL/GenBank/DDBJ databases">
        <title>High-quality chromosome-scale genome assembly of Pensacola bahiagrass (Paspalum notatum Flugge var. saurae).</title>
        <authorList>
            <person name="Vega J.M."/>
            <person name="Podio M."/>
            <person name="Orjuela J."/>
            <person name="Siena L.A."/>
            <person name="Pessino S.C."/>
            <person name="Combes M.C."/>
            <person name="Mariac C."/>
            <person name="Albertini E."/>
            <person name="Pupilli F."/>
            <person name="Ortiz J.P.A."/>
            <person name="Leblanc O."/>
        </authorList>
    </citation>
    <scope>NUCLEOTIDE SEQUENCE [LARGE SCALE GENOMIC DNA]</scope>
    <source>
        <strain evidence="2">R1</strain>
        <tissue evidence="2">Leaf</tissue>
    </source>
</reference>
<dbReference type="Proteomes" id="UP001341281">
    <property type="component" value="Chromosome 03"/>
</dbReference>
<evidence type="ECO:0000313" key="3">
    <source>
        <dbReference type="Proteomes" id="UP001341281"/>
    </source>
</evidence>
<feature type="region of interest" description="Disordered" evidence="1">
    <location>
        <begin position="560"/>
        <end position="581"/>
    </location>
</feature>
<dbReference type="EMBL" id="CP144747">
    <property type="protein sequence ID" value="WVZ64861.1"/>
    <property type="molecule type" value="Genomic_DNA"/>
</dbReference>
<feature type="compositionally biased region" description="Basic and acidic residues" evidence="1">
    <location>
        <begin position="288"/>
        <end position="301"/>
    </location>
</feature>
<feature type="region of interest" description="Disordered" evidence="1">
    <location>
        <begin position="272"/>
        <end position="308"/>
    </location>
</feature>
<feature type="compositionally biased region" description="Low complexity" evidence="1">
    <location>
        <begin position="364"/>
        <end position="373"/>
    </location>
</feature>
<accession>A0AAQ3T1U1</accession>
<organism evidence="2 3">
    <name type="scientific">Paspalum notatum var. saurae</name>
    <dbReference type="NCBI Taxonomy" id="547442"/>
    <lineage>
        <taxon>Eukaryota</taxon>
        <taxon>Viridiplantae</taxon>
        <taxon>Streptophyta</taxon>
        <taxon>Embryophyta</taxon>
        <taxon>Tracheophyta</taxon>
        <taxon>Spermatophyta</taxon>
        <taxon>Magnoliopsida</taxon>
        <taxon>Liliopsida</taxon>
        <taxon>Poales</taxon>
        <taxon>Poaceae</taxon>
        <taxon>PACMAD clade</taxon>
        <taxon>Panicoideae</taxon>
        <taxon>Andropogonodae</taxon>
        <taxon>Paspaleae</taxon>
        <taxon>Paspalinae</taxon>
        <taxon>Paspalum</taxon>
    </lineage>
</organism>
<gene>
    <name evidence="2" type="ORF">U9M48_014323</name>
</gene>
<sequence>MTVNEFYPRPRDFRIDMRFWTVLQASLYESALQGGHRLMPQAAIDFDRANSVSGHNIRRYFEHYPGLVELMTRSHKYVEDWVRVFYATLYVADRRHFIQFMFDGREHRWSRERMAELLGVPLRDCSLHSVVYDGVSPPYRGHAGTAPPLDHVGHLFRGEMLADTPRTPDRLRPEFQLMLQILRRSLIPKAGFREGFTALQQAVLTCLTTFTDFDIVDIIVAEMEDVIVDGMPTRRQMPYAHWITHILYQLGEDDAAFRTLYRATDTRFPDYRPAMRDDQRRGGRAARAVREQIPAEERAEVEAEDEELEAAEGDFLSYYYASSTSDSDYDDEEEQARFFPPAHHDAEAGGSGEPRPPSPPPAPQVSQAQVTQPRCSAGDSTGFTSAAGEHTRVRRRRTQQLLSLHQAQLDFQRETRDRADRQEARQTLILEEIRTSLRDQRQEYRHEIDSLRSEVRGALGLPQSQPTLPAPPQMTLPALPEFTPSALLAGASTPGTFPRSPLLRMDLRPVLSPLPATTLTFESPAQGPSVTAAASSSGPSRRDLLEQTVEPVIEQITQPASSRALAAHPYTAPEASRRRRTRLTAGCCGQGCCRDGRFRRR</sequence>
<feature type="compositionally biased region" description="Pro residues" evidence="1">
    <location>
        <begin position="354"/>
        <end position="363"/>
    </location>
</feature>
<protein>
    <submittedName>
        <fullName evidence="2">Uncharacterized protein</fullName>
    </submittedName>
</protein>
<keyword evidence="3" id="KW-1185">Reference proteome</keyword>
<feature type="compositionally biased region" description="Basic and acidic residues" evidence="1">
    <location>
        <begin position="272"/>
        <end position="281"/>
    </location>
</feature>
<evidence type="ECO:0000256" key="1">
    <source>
        <dbReference type="SAM" id="MobiDB-lite"/>
    </source>
</evidence>
<feature type="region of interest" description="Disordered" evidence="1">
    <location>
        <begin position="342"/>
        <end position="395"/>
    </location>
</feature>
<feature type="region of interest" description="Disordered" evidence="1">
    <location>
        <begin position="518"/>
        <end position="542"/>
    </location>
</feature>
<name>A0AAQ3T1U1_PASNO</name>
<dbReference type="AlphaFoldDB" id="A0AAQ3T1U1"/>
<feature type="compositionally biased region" description="Polar residues" evidence="1">
    <location>
        <begin position="518"/>
        <end position="539"/>
    </location>
</feature>